<dbReference type="InterPro" id="IPR027849">
    <property type="entry name" value="DUF4434"/>
</dbReference>
<accession>B0BZI1</accession>
<name>B0BZI1_ACAM1</name>
<keyword evidence="3" id="KW-1185">Reference proteome</keyword>
<reference evidence="2 3" key="1">
    <citation type="journal article" date="2008" name="Proc. Natl. Acad. Sci. U.S.A.">
        <title>Niche adaptation and genome expansion in the chlorophyll d-producing cyanobacterium Acaryochloris marina.</title>
        <authorList>
            <person name="Swingley W.D."/>
            <person name="Chen M."/>
            <person name="Cheung P.C."/>
            <person name="Conrad A.L."/>
            <person name="Dejesa L.C."/>
            <person name="Hao J."/>
            <person name="Honchak B.M."/>
            <person name="Karbach L.E."/>
            <person name="Kurdoglu A."/>
            <person name="Lahiri S."/>
            <person name="Mastrian S.D."/>
            <person name="Miyashita H."/>
            <person name="Page L."/>
            <person name="Ramakrishna P."/>
            <person name="Satoh S."/>
            <person name="Sattley W.M."/>
            <person name="Shimada Y."/>
            <person name="Taylor H.L."/>
            <person name="Tomo T."/>
            <person name="Tsuchiya T."/>
            <person name="Wang Z.T."/>
            <person name="Raymond J."/>
            <person name="Mimuro M."/>
            <person name="Blankenship R.E."/>
            <person name="Touchman J.W."/>
        </authorList>
    </citation>
    <scope>NUCLEOTIDE SEQUENCE [LARGE SCALE GENOMIC DNA]</scope>
    <source>
        <strain evidence="3">MBIC 11017</strain>
    </source>
</reference>
<feature type="domain" description="DUF4434" evidence="1">
    <location>
        <begin position="3"/>
        <end position="285"/>
    </location>
</feature>
<dbReference type="KEGG" id="amr:AM1_5781"/>
<dbReference type="Proteomes" id="UP000000268">
    <property type="component" value="Chromosome"/>
</dbReference>
<sequence>MRISGTFLDEITHDIPSNNWGRAEWAEDFRIMKSIGIDTVIMIRAGVGRTAVCPSQVLSEQADIFPVYEDLVELFLDLAEENEMAFFFGTYDSATRPSRERTLDQEVQLGKDFIDEVWQKYGHRSAFKGWYLTFELGKMEKHRVECLRQLGAHCKGLSPHLPNMISPYLHGRKLVDDPISLDQHCEDWNEILGVLAGAVDIVAFQDGQVDYDDLPDFLRANRELITKHGMQAWSNVESFDRDVPFDFPPLDWRKLWWKMQAAEQSGVEKLITFEFSHFMSPNSCWPAAKNLFNRYCDHLRKAGELD</sequence>
<dbReference type="SUPFAM" id="SSF51445">
    <property type="entry name" value="(Trans)glycosidases"/>
    <property type="match status" value="1"/>
</dbReference>
<dbReference type="OrthoDB" id="6044697at2"/>
<dbReference type="HOGENOM" id="CLU_068229_0_0_3"/>
<dbReference type="AlphaFoldDB" id="B0BZI1"/>
<evidence type="ECO:0000259" key="1">
    <source>
        <dbReference type="Pfam" id="PF14488"/>
    </source>
</evidence>
<dbReference type="eggNOG" id="ENOG502Z7X1">
    <property type="taxonomic scope" value="Bacteria"/>
</dbReference>
<dbReference type="STRING" id="329726.AM1_5781"/>
<gene>
    <name evidence="2" type="ordered locus">AM1_5781</name>
</gene>
<organism evidence="2 3">
    <name type="scientific">Acaryochloris marina (strain MBIC 11017)</name>
    <dbReference type="NCBI Taxonomy" id="329726"/>
    <lineage>
        <taxon>Bacteria</taxon>
        <taxon>Bacillati</taxon>
        <taxon>Cyanobacteriota</taxon>
        <taxon>Cyanophyceae</taxon>
        <taxon>Acaryochloridales</taxon>
        <taxon>Acaryochloridaceae</taxon>
        <taxon>Acaryochloris</taxon>
    </lineage>
</organism>
<dbReference type="Gene3D" id="3.20.20.80">
    <property type="entry name" value="Glycosidases"/>
    <property type="match status" value="1"/>
</dbReference>
<proteinExistence type="predicted"/>
<dbReference type="RefSeq" id="WP_012165940.1">
    <property type="nucleotide sequence ID" value="NC_009925.1"/>
</dbReference>
<protein>
    <recommendedName>
        <fullName evidence="1">DUF4434 domain-containing protein</fullName>
    </recommendedName>
</protein>
<dbReference type="EMBL" id="CP000828">
    <property type="protein sequence ID" value="ABW30726.1"/>
    <property type="molecule type" value="Genomic_DNA"/>
</dbReference>
<evidence type="ECO:0000313" key="3">
    <source>
        <dbReference type="Proteomes" id="UP000000268"/>
    </source>
</evidence>
<dbReference type="Pfam" id="PF14488">
    <property type="entry name" value="DUF4434"/>
    <property type="match status" value="1"/>
</dbReference>
<dbReference type="InterPro" id="IPR017853">
    <property type="entry name" value="GH"/>
</dbReference>
<evidence type="ECO:0000313" key="2">
    <source>
        <dbReference type="EMBL" id="ABW30726.1"/>
    </source>
</evidence>